<name>A0ABR8NH03_9ACTN</name>
<dbReference type="EMBL" id="JACXYZ010000005">
    <property type="protein sequence ID" value="MBD3927403.1"/>
    <property type="molecule type" value="Genomic_DNA"/>
</dbReference>
<keyword evidence="2" id="KW-1185">Reference proteome</keyword>
<protein>
    <submittedName>
        <fullName evidence="1">Uncharacterized protein</fullName>
    </submittedName>
</protein>
<evidence type="ECO:0000313" key="1">
    <source>
        <dbReference type="EMBL" id="MBD3927403.1"/>
    </source>
</evidence>
<sequence length="53" mass="5429">MASVPGSGVGIDATRPLSEVVDEVLRRAGAVEVDPRDGVVLTCLDAEVGSAEY</sequence>
<proteinExistence type="predicted"/>
<dbReference type="Proteomes" id="UP000618818">
    <property type="component" value="Unassembled WGS sequence"/>
</dbReference>
<evidence type="ECO:0000313" key="2">
    <source>
        <dbReference type="Proteomes" id="UP000618818"/>
    </source>
</evidence>
<gene>
    <name evidence="1" type="ORF">IEZ26_22460</name>
</gene>
<organism evidence="1 2">
    <name type="scientific">Nocardioides cavernae</name>
    <dbReference type="NCBI Taxonomy" id="1921566"/>
    <lineage>
        <taxon>Bacteria</taxon>
        <taxon>Bacillati</taxon>
        <taxon>Actinomycetota</taxon>
        <taxon>Actinomycetes</taxon>
        <taxon>Propionibacteriales</taxon>
        <taxon>Nocardioidaceae</taxon>
        <taxon>Nocardioides</taxon>
    </lineage>
</organism>
<accession>A0ABR8NH03</accession>
<comment type="caution">
    <text evidence="1">The sequence shown here is derived from an EMBL/GenBank/DDBJ whole genome shotgun (WGS) entry which is preliminary data.</text>
</comment>
<reference evidence="1 2" key="1">
    <citation type="submission" date="2020-09" db="EMBL/GenBank/DDBJ databases">
        <title>novel species in genus Nocardioides.</title>
        <authorList>
            <person name="Zhang G."/>
        </authorList>
    </citation>
    <scope>NUCLEOTIDE SEQUENCE [LARGE SCALE GENOMIC DNA]</scope>
    <source>
        <strain evidence="1 2">KCTC 39551</strain>
    </source>
</reference>
<dbReference type="RefSeq" id="WP_191197248.1">
    <property type="nucleotide sequence ID" value="NZ_JACXYZ010000005.1"/>
</dbReference>